<reference evidence="1" key="1">
    <citation type="submission" date="2015-10" db="EMBL/GenBank/DDBJ databases">
        <authorList>
            <person name="Regsiter A."/>
            <person name="william w."/>
        </authorList>
    </citation>
    <scope>NUCLEOTIDE SEQUENCE</scope>
    <source>
        <strain evidence="1">Montdore</strain>
    </source>
</reference>
<dbReference type="EMBL" id="LN891015">
    <property type="protein sequence ID" value="CUS11650.1"/>
    <property type="molecule type" value="Genomic_DNA"/>
</dbReference>
<organism evidence="1 2">
    <name type="scientific">Tuber aestivum</name>
    <name type="common">summer truffle</name>
    <dbReference type="NCBI Taxonomy" id="59557"/>
    <lineage>
        <taxon>Eukaryota</taxon>
        <taxon>Fungi</taxon>
        <taxon>Dikarya</taxon>
        <taxon>Ascomycota</taxon>
        <taxon>Pezizomycotina</taxon>
        <taxon>Pezizomycetes</taxon>
        <taxon>Pezizales</taxon>
        <taxon>Tuberaceae</taxon>
        <taxon>Tuber</taxon>
    </lineage>
</organism>
<name>A0A292PYW3_9PEZI</name>
<keyword evidence="2" id="KW-1185">Reference proteome</keyword>
<dbReference type="AlphaFoldDB" id="A0A292PYW3"/>
<accession>A0A292PYW3</accession>
<evidence type="ECO:0000313" key="2">
    <source>
        <dbReference type="Proteomes" id="UP001412239"/>
    </source>
</evidence>
<dbReference type="Proteomes" id="UP001412239">
    <property type="component" value="Unassembled WGS sequence"/>
</dbReference>
<protein>
    <submittedName>
        <fullName evidence="1">Uncharacterized protein</fullName>
    </submittedName>
</protein>
<evidence type="ECO:0000313" key="1">
    <source>
        <dbReference type="EMBL" id="CUS11650.1"/>
    </source>
</evidence>
<gene>
    <name evidence="1" type="ORF">GSTUAT00004278001</name>
</gene>
<proteinExistence type="predicted"/>
<sequence length="117" mass="12194">MHTTQDIFQSRLPLKSSGDSDFGLLYSIDEELATYGWLTDTGVIISGCCGFGSGGGLEVMDGELKGMACIRLVWDPFSKLGPGGAGGWMATNKAFMEDVRGVGKGWVLDPGAGGAVV</sequence>